<reference evidence="1" key="1">
    <citation type="journal article" date="2015" name="Nature">
        <title>Complex archaea that bridge the gap between prokaryotes and eukaryotes.</title>
        <authorList>
            <person name="Spang A."/>
            <person name="Saw J.H."/>
            <person name="Jorgensen S.L."/>
            <person name="Zaremba-Niedzwiedzka K."/>
            <person name="Martijn J."/>
            <person name="Lind A.E."/>
            <person name="van Eijk R."/>
            <person name="Schleper C."/>
            <person name="Guy L."/>
            <person name="Ettema T.J."/>
        </authorList>
    </citation>
    <scope>NUCLEOTIDE SEQUENCE</scope>
</reference>
<accession>A0A0F9D2N5</accession>
<gene>
    <name evidence="1" type="ORF">LCGC14_2249860</name>
</gene>
<sequence length="121" mass="13065">MPQSQVAAVQNYDFGAPVVEAVVLRFSVKTGGKLALRFENTEGEADGEVTVQVSDDNVTFADTAAENLVAVANEAIVRGTHKDFTILLRAGVDNYFRVQAVGGCRMVMQVRSDMDLGIEKL</sequence>
<evidence type="ECO:0000313" key="1">
    <source>
        <dbReference type="EMBL" id="KKL55993.1"/>
    </source>
</evidence>
<proteinExistence type="predicted"/>
<organism evidence="1">
    <name type="scientific">marine sediment metagenome</name>
    <dbReference type="NCBI Taxonomy" id="412755"/>
    <lineage>
        <taxon>unclassified sequences</taxon>
        <taxon>metagenomes</taxon>
        <taxon>ecological metagenomes</taxon>
    </lineage>
</organism>
<dbReference type="AlphaFoldDB" id="A0A0F9D2N5"/>
<name>A0A0F9D2N5_9ZZZZ</name>
<dbReference type="EMBL" id="LAZR01030643">
    <property type="protein sequence ID" value="KKL55993.1"/>
    <property type="molecule type" value="Genomic_DNA"/>
</dbReference>
<comment type="caution">
    <text evidence="1">The sequence shown here is derived from an EMBL/GenBank/DDBJ whole genome shotgun (WGS) entry which is preliminary data.</text>
</comment>
<protein>
    <submittedName>
        <fullName evidence="1">Uncharacterized protein</fullName>
    </submittedName>
</protein>